<sequence>MVEVKILGSLEFAVGGNSVVPSAPKLRQIIALLAIRSNAVVTVSDFTDEMWGDTPPRSLSTTLQTYILQIRKILKKAEQEAVERNQPVSSIVTHPGGYVLQTPESTTKDFEDFNAAVDNGHRKMQAGHYGEAVALLTEALSLWRGSALVDVHRGSLLDSYAMKLEEARLAAQVLRVDACLGQGCDHQLLPDLNSLAALHPLNEKLQYQRMLALYRSGQVADSLQSYRGFYSALMDQVGIEPSPQLRELQEAILLSQPALSQPLPSEETRKVVSELIRRSP</sequence>
<evidence type="ECO:0000256" key="6">
    <source>
        <dbReference type="PROSITE-ProRule" id="PRU01091"/>
    </source>
</evidence>
<dbReference type="Pfam" id="PF03704">
    <property type="entry name" value="BTAD"/>
    <property type="match status" value="1"/>
</dbReference>
<dbReference type="Proteomes" id="UP001272987">
    <property type="component" value="Unassembled WGS sequence"/>
</dbReference>
<dbReference type="SUPFAM" id="SSF46894">
    <property type="entry name" value="C-terminal effector domain of the bipartite response regulators"/>
    <property type="match status" value="1"/>
</dbReference>
<feature type="DNA-binding region" description="OmpR/PhoB-type" evidence="6">
    <location>
        <begin position="1"/>
        <end position="102"/>
    </location>
</feature>
<dbReference type="Pfam" id="PF00486">
    <property type="entry name" value="Trans_reg_C"/>
    <property type="match status" value="1"/>
</dbReference>
<dbReference type="EMBL" id="JARAWC010000001">
    <property type="protein sequence ID" value="MDX2958285.1"/>
    <property type="molecule type" value="Genomic_DNA"/>
</dbReference>
<dbReference type="CDD" id="cd15831">
    <property type="entry name" value="BTAD"/>
    <property type="match status" value="1"/>
</dbReference>
<dbReference type="InterPro" id="IPR011990">
    <property type="entry name" value="TPR-like_helical_dom_sf"/>
</dbReference>
<dbReference type="GO" id="GO:0006355">
    <property type="term" value="P:regulation of DNA-templated transcription"/>
    <property type="evidence" value="ECO:0007669"/>
    <property type="project" value="InterPro"/>
</dbReference>
<dbReference type="InterPro" id="IPR016032">
    <property type="entry name" value="Sig_transdc_resp-reg_C-effctor"/>
</dbReference>
<organism evidence="8 11">
    <name type="scientific">Streptomyces acidiscabies</name>
    <dbReference type="NCBI Taxonomy" id="42234"/>
    <lineage>
        <taxon>Bacteria</taxon>
        <taxon>Bacillati</taxon>
        <taxon>Actinomycetota</taxon>
        <taxon>Actinomycetes</taxon>
        <taxon>Kitasatosporales</taxon>
        <taxon>Streptomycetaceae</taxon>
        <taxon>Streptomyces</taxon>
    </lineage>
</organism>
<dbReference type="InterPro" id="IPR051677">
    <property type="entry name" value="AfsR-DnrI-RedD_regulator"/>
</dbReference>
<dbReference type="Gene3D" id="1.10.10.10">
    <property type="entry name" value="Winged helix-like DNA-binding domain superfamily/Winged helix DNA-binding domain"/>
    <property type="match status" value="1"/>
</dbReference>
<accession>A0AAP6B582</accession>
<keyword evidence="10" id="KW-1185">Reference proteome</keyword>
<comment type="caution">
    <text evidence="8">The sequence shown here is derived from an EMBL/GenBank/DDBJ whole genome shotgun (WGS) entry which is preliminary data.</text>
</comment>
<keyword evidence="2" id="KW-0902">Two-component regulatory system</keyword>
<evidence type="ECO:0000259" key="7">
    <source>
        <dbReference type="PROSITE" id="PS51755"/>
    </source>
</evidence>
<protein>
    <submittedName>
        <fullName evidence="8">AfsR/SARP family transcriptional regulator</fullName>
    </submittedName>
</protein>
<evidence type="ECO:0000313" key="8">
    <source>
        <dbReference type="EMBL" id="MDX2958285.1"/>
    </source>
</evidence>
<keyword evidence="5" id="KW-0804">Transcription</keyword>
<dbReference type="GO" id="GO:0003677">
    <property type="term" value="F:DNA binding"/>
    <property type="evidence" value="ECO:0007669"/>
    <property type="project" value="UniProtKB-UniRule"/>
</dbReference>
<evidence type="ECO:0000313" key="11">
    <source>
        <dbReference type="Proteomes" id="UP001282288"/>
    </source>
</evidence>
<comment type="similarity">
    <text evidence="1">Belongs to the AfsR/DnrI/RedD regulatory family.</text>
</comment>
<dbReference type="PANTHER" id="PTHR35807:SF1">
    <property type="entry name" value="TRANSCRIPTIONAL REGULATOR REDD"/>
    <property type="match status" value="1"/>
</dbReference>
<dbReference type="SUPFAM" id="SSF48452">
    <property type="entry name" value="TPR-like"/>
    <property type="match status" value="1"/>
</dbReference>
<dbReference type="Proteomes" id="UP001282288">
    <property type="component" value="Unassembled WGS sequence"/>
</dbReference>
<evidence type="ECO:0000256" key="2">
    <source>
        <dbReference type="ARBA" id="ARBA00023012"/>
    </source>
</evidence>
<dbReference type="PANTHER" id="PTHR35807">
    <property type="entry name" value="TRANSCRIPTIONAL REGULATOR REDD-RELATED"/>
    <property type="match status" value="1"/>
</dbReference>
<keyword evidence="4 6" id="KW-0238">DNA-binding</keyword>
<name>A0AAP6B582_9ACTN</name>
<dbReference type="GeneID" id="69808325"/>
<evidence type="ECO:0000256" key="4">
    <source>
        <dbReference type="ARBA" id="ARBA00023125"/>
    </source>
</evidence>
<dbReference type="InterPro" id="IPR001867">
    <property type="entry name" value="OmpR/PhoB-type_DNA-bd"/>
</dbReference>
<dbReference type="EMBL" id="JARAWP010000006">
    <property type="protein sequence ID" value="MDX3018652.1"/>
    <property type="molecule type" value="Genomic_DNA"/>
</dbReference>
<keyword evidence="3" id="KW-0805">Transcription regulation</keyword>
<dbReference type="Gene3D" id="1.25.40.10">
    <property type="entry name" value="Tetratricopeptide repeat domain"/>
    <property type="match status" value="1"/>
</dbReference>
<evidence type="ECO:0000313" key="10">
    <source>
        <dbReference type="Proteomes" id="UP001272987"/>
    </source>
</evidence>
<dbReference type="AlphaFoldDB" id="A0AAP6B582"/>
<dbReference type="SMART" id="SM00862">
    <property type="entry name" value="Trans_reg_C"/>
    <property type="match status" value="1"/>
</dbReference>
<dbReference type="InterPro" id="IPR036388">
    <property type="entry name" value="WH-like_DNA-bd_sf"/>
</dbReference>
<proteinExistence type="inferred from homology"/>
<evidence type="ECO:0000256" key="5">
    <source>
        <dbReference type="ARBA" id="ARBA00023163"/>
    </source>
</evidence>
<dbReference type="InterPro" id="IPR005158">
    <property type="entry name" value="BTAD"/>
</dbReference>
<feature type="domain" description="OmpR/PhoB-type" evidence="7">
    <location>
        <begin position="1"/>
        <end position="102"/>
    </location>
</feature>
<evidence type="ECO:0000256" key="1">
    <source>
        <dbReference type="ARBA" id="ARBA00005820"/>
    </source>
</evidence>
<reference evidence="8 10" key="1">
    <citation type="journal article" date="2023" name="Microb. Genom.">
        <title>Mesoterricola silvestris gen. nov., sp. nov., Mesoterricola sediminis sp. nov., Geothrix oryzae sp. nov., Geothrix edaphica sp. nov., Geothrix rubra sp. nov., and Geothrix limicola sp. nov., six novel members of Acidobacteriota isolated from soils.</title>
        <authorList>
            <person name="Weisberg A.J."/>
            <person name="Pearce E."/>
            <person name="Kramer C.G."/>
            <person name="Chang J.H."/>
            <person name="Clarke C.R."/>
        </authorList>
    </citation>
    <scope>NUCLEOTIDE SEQUENCE</scope>
    <source>
        <strain evidence="9 10">NB05-1H</strain>
        <strain evidence="8">NRRL_B-16521</strain>
    </source>
</reference>
<evidence type="ECO:0000313" key="9">
    <source>
        <dbReference type="EMBL" id="MDX3018652.1"/>
    </source>
</evidence>
<dbReference type="PROSITE" id="PS51755">
    <property type="entry name" value="OMPR_PHOB"/>
    <property type="match status" value="1"/>
</dbReference>
<gene>
    <name evidence="8" type="ORF">PV399_00925</name>
    <name evidence="9" type="ORF">PV666_12235</name>
</gene>
<dbReference type="RefSeq" id="WP_010353766.1">
    <property type="nucleotide sequence ID" value="NZ_BCMK01000009.1"/>
</dbReference>
<evidence type="ECO:0000256" key="3">
    <source>
        <dbReference type="ARBA" id="ARBA00023015"/>
    </source>
</evidence>
<dbReference type="SMART" id="SM01043">
    <property type="entry name" value="BTAD"/>
    <property type="match status" value="1"/>
</dbReference>
<dbReference type="GO" id="GO:0000160">
    <property type="term" value="P:phosphorelay signal transduction system"/>
    <property type="evidence" value="ECO:0007669"/>
    <property type="project" value="UniProtKB-KW"/>
</dbReference>